<dbReference type="AlphaFoldDB" id="A0A6P6NQS2"/>
<evidence type="ECO:0000256" key="1">
    <source>
        <dbReference type="SAM" id="MobiDB-lite"/>
    </source>
</evidence>
<evidence type="ECO:0000259" key="2">
    <source>
        <dbReference type="Pfam" id="PF16064"/>
    </source>
</evidence>
<dbReference type="PANTHER" id="PTHR34153:SF2">
    <property type="entry name" value="SI:CH211-262H13.3-RELATED"/>
    <property type="match status" value="1"/>
</dbReference>
<proteinExistence type="predicted"/>
<evidence type="ECO:0000313" key="3">
    <source>
        <dbReference type="Proteomes" id="UP000515129"/>
    </source>
</evidence>
<sequence length="270" mass="30357">MEKPEQARFETFPSCQAPDVPMSFSQADEPQDHWGEHSPDIQDRQLETWEEHPSITQAVPVSLSNENEQEDAWGEHPSNFQENTISEQRSSSTHQPRTNSASGVRRWTCITNQCTPVERTILEALNELDMKINHLTSVVQSLAANNRSSAPVVNSEDDVFPLTTMEELDKLERKLSEKAMMQKMVNRLSISGGHTLKKTIWRICSKVFGPVAKQLNWCGRGEKRGIRKTNIGALLIGAAMKNPVLPSPTEAEAEKHSKDYLRLAPGRMPC</sequence>
<dbReference type="RefSeq" id="XP_026110701.1">
    <property type="nucleotide sequence ID" value="XM_026254916.1"/>
</dbReference>
<evidence type="ECO:0000313" key="4">
    <source>
        <dbReference type="RefSeq" id="XP_026110701.1"/>
    </source>
</evidence>
<feature type="region of interest" description="Disordered" evidence="1">
    <location>
        <begin position="1"/>
        <end position="40"/>
    </location>
</feature>
<accession>A0A6P6NQS2</accession>
<gene>
    <name evidence="4" type="primary">LOC113084595</name>
</gene>
<dbReference type="InterPro" id="IPR032071">
    <property type="entry name" value="DUF4806"/>
</dbReference>
<reference evidence="4" key="1">
    <citation type="submission" date="2025-08" db="UniProtKB">
        <authorList>
            <consortium name="RefSeq"/>
        </authorList>
    </citation>
    <scope>IDENTIFICATION</scope>
    <source>
        <strain evidence="4">Wakin</strain>
        <tissue evidence="4">Muscle</tissue>
    </source>
</reference>
<keyword evidence="3" id="KW-1185">Reference proteome</keyword>
<feature type="compositionally biased region" description="Basic and acidic residues" evidence="1">
    <location>
        <begin position="30"/>
        <end position="40"/>
    </location>
</feature>
<name>A0A6P6NQS2_CARAU</name>
<dbReference type="Pfam" id="PF16064">
    <property type="entry name" value="DUF4806"/>
    <property type="match status" value="1"/>
</dbReference>
<organism evidence="3 4">
    <name type="scientific">Carassius auratus</name>
    <name type="common">Goldfish</name>
    <dbReference type="NCBI Taxonomy" id="7957"/>
    <lineage>
        <taxon>Eukaryota</taxon>
        <taxon>Metazoa</taxon>
        <taxon>Chordata</taxon>
        <taxon>Craniata</taxon>
        <taxon>Vertebrata</taxon>
        <taxon>Euteleostomi</taxon>
        <taxon>Actinopterygii</taxon>
        <taxon>Neopterygii</taxon>
        <taxon>Teleostei</taxon>
        <taxon>Ostariophysi</taxon>
        <taxon>Cypriniformes</taxon>
        <taxon>Cyprinidae</taxon>
        <taxon>Cyprininae</taxon>
        <taxon>Carassius</taxon>
    </lineage>
</organism>
<feature type="domain" description="DUF4806" evidence="2">
    <location>
        <begin position="157"/>
        <end position="230"/>
    </location>
</feature>
<feature type="region of interest" description="Disordered" evidence="1">
    <location>
        <begin position="84"/>
        <end position="103"/>
    </location>
</feature>
<dbReference type="Proteomes" id="UP000515129">
    <property type="component" value="Unplaced"/>
</dbReference>
<protein>
    <submittedName>
        <fullName evidence="4">Uncharacterized protein LOC113084595 isoform X5</fullName>
    </submittedName>
</protein>
<dbReference type="PANTHER" id="PTHR34153">
    <property type="entry name" value="SI:CH211-262H13.3-RELATED-RELATED"/>
    <property type="match status" value="1"/>
</dbReference>
<dbReference type="GeneID" id="113084595"/>
<feature type="compositionally biased region" description="Polar residues" evidence="1">
    <location>
        <begin position="84"/>
        <end position="102"/>
    </location>
</feature>